<evidence type="ECO:0000259" key="4">
    <source>
        <dbReference type="Pfam" id="PF23359"/>
    </source>
</evidence>
<proteinExistence type="predicted"/>
<keyword evidence="2" id="KW-0175">Coiled coil</keyword>
<reference evidence="6" key="1">
    <citation type="journal article" date="2019" name="Int. J. Syst. Evol. Microbiol.">
        <title>The Global Catalogue of Microorganisms (GCM) 10K type strain sequencing project: providing services to taxonomists for standard genome sequencing and annotation.</title>
        <authorList>
            <consortium name="The Broad Institute Genomics Platform"/>
            <consortium name="The Broad Institute Genome Sequencing Center for Infectious Disease"/>
            <person name="Wu L."/>
            <person name="Ma J."/>
        </authorList>
    </citation>
    <scope>NUCLEOTIDE SEQUENCE [LARGE SCALE GENOMIC DNA]</scope>
    <source>
        <strain evidence="6">JCM 17986</strain>
    </source>
</reference>
<dbReference type="RefSeq" id="WP_345680493.1">
    <property type="nucleotide sequence ID" value="NZ_BAABHS010000048.1"/>
</dbReference>
<feature type="compositionally biased region" description="Pro residues" evidence="3">
    <location>
        <begin position="39"/>
        <end position="57"/>
    </location>
</feature>
<feature type="compositionally biased region" description="Low complexity" evidence="3">
    <location>
        <begin position="64"/>
        <end position="73"/>
    </location>
</feature>
<evidence type="ECO:0000256" key="3">
    <source>
        <dbReference type="SAM" id="MobiDB-lite"/>
    </source>
</evidence>
<feature type="coiled-coil region" evidence="2">
    <location>
        <begin position="107"/>
        <end position="141"/>
    </location>
</feature>
<keyword evidence="6" id="KW-1185">Reference proteome</keyword>
<keyword evidence="1" id="KW-0238">DNA-binding</keyword>
<name>A0ABP9IB76_9ACTN</name>
<comment type="caution">
    <text evidence="5">The sequence shown here is derived from an EMBL/GenBank/DDBJ whole genome shotgun (WGS) entry which is preliminary data.</text>
</comment>
<evidence type="ECO:0000256" key="1">
    <source>
        <dbReference type="ARBA" id="ARBA00023125"/>
    </source>
</evidence>
<protein>
    <recommendedName>
        <fullName evidence="4">Lsr2 DNA-binding domain-containing protein</fullName>
    </recommendedName>
</protein>
<dbReference type="Pfam" id="PF23359">
    <property type="entry name" value="Lsr2_DNA-bd"/>
    <property type="match status" value="1"/>
</dbReference>
<dbReference type="EMBL" id="BAABHS010000048">
    <property type="protein sequence ID" value="GAA4992766.1"/>
    <property type="molecule type" value="Genomic_DNA"/>
</dbReference>
<feature type="region of interest" description="Disordered" evidence="3">
    <location>
        <begin position="1"/>
        <end position="73"/>
    </location>
</feature>
<sequence length="201" mass="20533">MSLSTAQRAVSQLDHDGLVTSGGRGRRTLVTPAADQPPTSRPLPPAPGPDPETVPEPAPEHPHGQGPAGAAPPSIADVVAAARATGDAKLAAQADKIEAAFDALVAMVGEHQALARAQADVDRLEAQLAEARAKVRGLKQGKTAPKSRTAASGAAAHRAVDPKAVRVWAAENGVDCNTLGIVRHEVVDAYLAAMRAEGARA</sequence>
<evidence type="ECO:0000256" key="2">
    <source>
        <dbReference type="SAM" id="Coils"/>
    </source>
</evidence>
<evidence type="ECO:0000313" key="6">
    <source>
        <dbReference type="Proteomes" id="UP001500466"/>
    </source>
</evidence>
<accession>A0ABP9IB76</accession>
<feature type="compositionally biased region" description="Polar residues" evidence="3">
    <location>
        <begin position="1"/>
        <end position="10"/>
    </location>
</feature>
<feature type="domain" description="Lsr2 DNA-binding" evidence="4">
    <location>
        <begin position="159"/>
        <end position="193"/>
    </location>
</feature>
<dbReference type="InterPro" id="IPR036625">
    <property type="entry name" value="E3-bd_dom_sf"/>
</dbReference>
<organism evidence="5 6">
    <name type="scientific">Yinghuangia aomiensis</name>
    <dbReference type="NCBI Taxonomy" id="676205"/>
    <lineage>
        <taxon>Bacteria</taxon>
        <taxon>Bacillati</taxon>
        <taxon>Actinomycetota</taxon>
        <taxon>Actinomycetes</taxon>
        <taxon>Kitasatosporales</taxon>
        <taxon>Streptomycetaceae</taxon>
        <taxon>Yinghuangia</taxon>
    </lineage>
</organism>
<dbReference type="InterPro" id="IPR055370">
    <property type="entry name" value="Lsr2_DNA-bd"/>
</dbReference>
<gene>
    <name evidence="5" type="ORF">GCM10023205_76700</name>
</gene>
<dbReference type="Gene3D" id="4.10.320.10">
    <property type="entry name" value="E3-binding domain"/>
    <property type="match status" value="1"/>
</dbReference>
<dbReference type="Proteomes" id="UP001500466">
    <property type="component" value="Unassembled WGS sequence"/>
</dbReference>
<evidence type="ECO:0000313" key="5">
    <source>
        <dbReference type="EMBL" id="GAA4992766.1"/>
    </source>
</evidence>